<evidence type="ECO:0000313" key="2">
    <source>
        <dbReference type="Proteomes" id="UP000387223"/>
    </source>
</evidence>
<accession>A0A5M3Q0Z5</accession>
<protein>
    <submittedName>
        <fullName evidence="1">Uncharacterized protein</fullName>
    </submittedName>
</protein>
<proteinExistence type="predicted"/>
<comment type="caution">
    <text evidence="1">The sequence shown here is derived from an EMBL/GenBank/DDBJ whole genome shotgun (WGS) entry which is preliminary data.</text>
</comment>
<dbReference type="Proteomes" id="UP000387223">
    <property type="component" value="Unassembled WGS sequence"/>
</dbReference>
<dbReference type="EMBL" id="BGZI01000015">
    <property type="protein sequence ID" value="GBO88736.1"/>
    <property type="molecule type" value="Genomic_DNA"/>
</dbReference>
<name>A0A5M3Q0Z5_9GAMM</name>
<evidence type="ECO:0000313" key="1">
    <source>
        <dbReference type="EMBL" id="GBO88736.1"/>
    </source>
</evidence>
<reference evidence="1 2" key="1">
    <citation type="journal article" date="2019" name="J. Gen. Appl. Microbiol.">
        <title>Aerobic degradation of cis-dichloroethene by the marine bacterium Marinobacter salsuginis strain 5N-3.</title>
        <authorList>
            <person name="Inoue Y."/>
            <person name="Fukunaga Y."/>
            <person name="Katsumata H."/>
            <person name="Ohji S."/>
            <person name="Hosoyama A."/>
            <person name="Mori K."/>
            <person name="Ando K."/>
        </authorList>
    </citation>
    <scope>NUCLEOTIDE SEQUENCE [LARGE SCALE GENOMIC DNA]</scope>
    <source>
        <strain evidence="1 2">NBRC 109114</strain>
    </source>
</reference>
<organism evidence="1 2">
    <name type="scientific">Marinobacter salsuginis</name>
    <dbReference type="NCBI Taxonomy" id="418719"/>
    <lineage>
        <taxon>Bacteria</taxon>
        <taxon>Pseudomonadati</taxon>
        <taxon>Pseudomonadota</taxon>
        <taxon>Gammaproteobacteria</taxon>
        <taxon>Pseudomonadales</taxon>
        <taxon>Marinobacteraceae</taxon>
        <taxon>Marinobacter</taxon>
    </lineage>
</organism>
<dbReference type="RefSeq" id="WP_136630088.1">
    <property type="nucleotide sequence ID" value="NZ_BGZI01000015.1"/>
</dbReference>
<sequence>MISIGTLEKSVNTFANKLRKAGHEVEVKAFRSGTMTGCNTQGVSNVELTVDKQTVRFMANGYGDIYKRDIGGTFMTWTEMKQEAIKKLNLSVA</sequence>
<gene>
    <name evidence="1" type="ORF">MSSD14B_24040</name>
</gene>
<dbReference type="AlphaFoldDB" id="A0A5M3Q0Z5"/>